<dbReference type="AlphaFoldDB" id="A0A444W5Y1"/>
<reference evidence="1 2" key="1">
    <citation type="submission" date="2014-12" db="EMBL/GenBank/DDBJ databases">
        <title>Genome sequence of Flavobacterium beibuense RSKm HC5.</title>
        <authorList>
            <person name="Kim J.F."/>
            <person name="Song J.Y."/>
            <person name="Kwak M.-J."/>
            <person name="Lee S.-W."/>
        </authorList>
    </citation>
    <scope>NUCLEOTIDE SEQUENCE [LARGE SCALE GENOMIC DNA]</scope>
    <source>
        <strain evidence="1 2">RSKm HC5</strain>
    </source>
</reference>
<dbReference type="EMBL" id="JUIW01000011">
    <property type="protein sequence ID" value="RYJ41281.1"/>
    <property type="molecule type" value="Genomic_DNA"/>
</dbReference>
<sequence>MLIFSVLNFIFNHQTASLMKKLYLVFPVLLMLFTFTNDKIEGRSDNLMVKTEIDESVIPFDRVIFSVMGDEHMYKTEQLTAFYKIDMNTAAPEYIDNLKNMWFCLLCSKIAKEGSIEEKKFFLNEQINLYSNLPNYNRFYYLLRNCSSFISDDEMKSIATAFYDKNNKILNGTNWEDENTEKQYKEDLIMSIRNHGLLTSHYNQ</sequence>
<comment type="caution">
    <text evidence="1">The sequence shown here is derived from an EMBL/GenBank/DDBJ whole genome shotgun (WGS) entry which is preliminary data.</text>
</comment>
<protein>
    <submittedName>
        <fullName evidence="1">Uncharacterized protein</fullName>
    </submittedName>
</protein>
<gene>
    <name evidence="1" type="ORF">NU09_3024</name>
</gene>
<evidence type="ECO:0000313" key="2">
    <source>
        <dbReference type="Proteomes" id="UP000289775"/>
    </source>
</evidence>
<evidence type="ECO:0000313" key="1">
    <source>
        <dbReference type="EMBL" id="RYJ41281.1"/>
    </source>
</evidence>
<organism evidence="1 2">
    <name type="scientific">Flavobacterium beibuense</name>
    <dbReference type="NCBI Taxonomy" id="657326"/>
    <lineage>
        <taxon>Bacteria</taxon>
        <taxon>Pseudomonadati</taxon>
        <taxon>Bacteroidota</taxon>
        <taxon>Flavobacteriia</taxon>
        <taxon>Flavobacteriales</taxon>
        <taxon>Flavobacteriaceae</taxon>
        <taxon>Flavobacterium</taxon>
    </lineage>
</organism>
<proteinExistence type="predicted"/>
<keyword evidence="2" id="KW-1185">Reference proteome</keyword>
<name>A0A444W5Y1_9FLAO</name>
<dbReference type="Proteomes" id="UP000289775">
    <property type="component" value="Unassembled WGS sequence"/>
</dbReference>
<accession>A0A444W5Y1</accession>